<dbReference type="RefSeq" id="WP_124328177.1">
    <property type="nucleotide sequence ID" value="NZ_BEXT01000001.1"/>
</dbReference>
<dbReference type="OrthoDB" id="9759607at2"/>
<reference evidence="7" key="2">
    <citation type="submission" date="2019-01" db="EMBL/GenBank/DDBJ databases">
        <title>Genome sequence of Desulfonema ishimotonii strain Tokyo 01.</title>
        <authorList>
            <person name="Fukui M."/>
        </authorList>
    </citation>
    <scope>NUCLEOTIDE SEQUENCE [LARGE SCALE GENOMIC DNA]</scope>
    <source>
        <strain evidence="7">Tokyo 01</strain>
    </source>
</reference>
<dbReference type="SUPFAM" id="SSF55073">
    <property type="entry name" value="Nucleotide cyclase"/>
    <property type="match status" value="1"/>
</dbReference>
<evidence type="ECO:0000259" key="4">
    <source>
        <dbReference type="PROSITE" id="PS50112"/>
    </source>
</evidence>
<dbReference type="SUPFAM" id="SSF55785">
    <property type="entry name" value="PYP-like sensor domain (PAS domain)"/>
    <property type="match status" value="1"/>
</dbReference>
<dbReference type="GO" id="GO:0052621">
    <property type="term" value="F:diguanylate cyclase activity"/>
    <property type="evidence" value="ECO:0007669"/>
    <property type="project" value="UniProtKB-EC"/>
</dbReference>
<feature type="transmembrane region" description="Helical" evidence="3">
    <location>
        <begin position="303"/>
        <end position="322"/>
    </location>
</feature>
<dbReference type="AlphaFoldDB" id="A0A401FV24"/>
<proteinExistence type="predicted"/>
<dbReference type="InterPro" id="IPR035965">
    <property type="entry name" value="PAS-like_dom_sf"/>
</dbReference>
<dbReference type="GO" id="GO:1902201">
    <property type="term" value="P:negative regulation of bacterial-type flagellum-dependent cell motility"/>
    <property type="evidence" value="ECO:0007669"/>
    <property type="project" value="TreeGrafter"/>
</dbReference>
<dbReference type="CDD" id="cd00130">
    <property type="entry name" value="PAS"/>
    <property type="match status" value="1"/>
</dbReference>
<dbReference type="InterPro" id="IPR043128">
    <property type="entry name" value="Rev_trsase/Diguanyl_cyclase"/>
</dbReference>
<dbReference type="InterPro" id="IPR029787">
    <property type="entry name" value="Nucleotide_cyclase"/>
</dbReference>
<evidence type="ECO:0000256" key="2">
    <source>
        <dbReference type="ARBA" id="ARBA00034247"/>
    </source>
</evidence>
<dbReference type="PROSITE" id="PS50887">
    <property type="entry name" value="GGDEF"/>
    <property type="match status" value="1"/>
</dbReference>
<dbReference type="PROSITE" id="PS50112">
    <property type="entry name" value="PAS"/>
    <property type="match status" value="1"/>
</dbReference>
<gene>
    <name evidence="6" type="ORF">DENIS_1769</name>
</gene>
<dbReference type="EMBL" id="BEXT01000001">
    <property type="protein sequence ID" value="GBC60810.1"/>
    <property type="molecule type" value="Genomic_DNA"/>
</dbReference>
<dbReference type="Proteomes" id="UP000288096">
    <property type="component" value="Unassembled WGS sequence"/>
</dbReference>
<dbReference type="InterPro" id="IPR000014">
    <property type="entry name" value="PAS"/>
</dbReference>
<evidence type="ECO:0000313" key="7">
    <source>
        <dbReference type="Proteomes" id="UP000288096"/>
    </source>
</evidence>
<dbReference type="InterPro" id="IPR050469">
    <property type="entry name" value="Diguanylate_Cyclase"/>
</dbReference>
<dbReference type="GO" id="GO:0005886">
    <property type="term" value="C:plasma membrane"/>
    <property type="evidence" value="ECO:0007669"/>
    <property type="project" value="TreeGrafter"/>
</dbReference>
<accession>A0A401FV24</accession>
<feature type="transmembrane region" description="Helical" evidence="3">
    <location>
        <begin position="12"/>
        <end position="29"/>
    </location>
</feature>
<organism evidence="6 7">
    <name type="scientific">Desulfonema ishimotonii</name>
    <dbReference type="NCBI Taxonomy" id="45657"/>
    <lineage>
        <taxon>Bacteria</taxon>
        <taxon>Pseudomonadati</taxon>
        <taxon>Thermodesulfobacteriota</taxon>
        <taxon>Desulfobacteria</taxon>
        <taxon>Desulfobacterales</taxon>
        <taxon>Desulfococcaceae</taxon>
        <taxon>Desulfonema</taxon>
    </lineage>
</organism>
<dbReference type="Pfam" id="PF00990">
    <property type="entry name" value="GGDEF"/>
    <property type="match status" value="1"/>
</dbReference>
<protein>
    <recommendedName>
        <fullName evidence="1">diguanylate cyclase</fullName>
        <ecNumber evidence="1">2.7.7.65</ecNumber>
    </recommendedName>
</protein>
<keyword evidence="3" id="KW-0472">Membrane</keyword>
<dbReference type="InterPro" id="IPR000160">
    <property type="entry name" value="GGDEF_dom"/>
</dbReference>
<sequence length="666" mass="75809">MRTKINYTRIDLIIFFILLTLLTSFLLYDKHVKEVRYFRLWERRLKADYKTVLANKKQMARMIFDKAINRPDIISVFREVHTAAPPARDGLRTPLYSLLEPEYHYLTRHHFDQLTLYLPDGSPFLTFPSPGPLIKSEEGKAAHLSSGLFFSGFKYLFPLSDMKKHIGSVEISLSFGAIQADLKRSYPAEYAFIIRKSVMLNANPGEHYEKSDLSGDFLRENPVPGSEMQVAIPESVIGEINHKIRSRIATPLSEFKAFSIGTSARGREYLISFIPVSGIGGQQAAYLISYMPDDTLRSFWQNFILTWMFITVLLVWVLLVHLRSVRQLRHSGDSLESVNERLAFQLNSQKDAERKYHEAETRFRAAGRVAQNALIMTDALGNITFWNHAAEKIFSHTHDAVLGKRFYDLLIPERYRQQARQEIDNLSDGAPEKFLENPTPFEFRALRKNKSEFPAEVMVLAIRVGEQYWGVASVRDISEYKDIRNQLDELSSHDELTRLYNRRHFMKLSGHEFARCRRYNRALSLMVIDVDKLGNINNTHGHAVGDHVLETLAEITRHSVRNIDIIARISGAELAIILPDTDLEMACVAAERFRDFVARTIVPAPDGEIRFTVSIGVATVEQSTHDMEGLIKDANVALAEARKNGGHNRVIACSGGECICCGVETD</sequence>
<dbReference type="Gene3D" id="3.30.450.20">
    <property type="entry name" value="PAS domain"/>
    <property type="match status" value="1"/>
</dbReference>
<dbReference type="GO" id="GO:0043709">
    <property type="term" value="P:cell adhesion involved in single-species biofilm formation"/>
    <property type="evidence" value="ECO:0007669"/>
    <property type="project" value="TreeGrafter"/>
</dbReference>
<evidence type="ECO:0000256" key="1">
    <source>
        <dbReference type="ARBA" id="ARBA00012528"/>
    </source>
</evidence>
<comment type="caution">
    <text evidence="6">The sequence shown here is derived from an EMBL/GenBank/DDBJ whole genome shotgun (WGS) entry which is preliminary data.</text>
</comment>
<reference evidence="7" key="1">
    <citation type="submission" date="2017-11" db="EMBL/GenBank/DDBJ databases">
        <authorList>
            <person name="Watanabe M."/>
            <person name="Kojima H."/>
        </authorList>
    </citation>
    <scope>NUCLEOTIDE SEQUENCE [LARGE SCALE GENOMIC DNA]</scope>
    <source>
        <strain evidence="7">Tokyo 01</strain>
    </source>
</reference>
<keyword evidence="3" id="KW-1133">Transmembrane helix</keyword>
<dbReference type="SMART" id="SM00267">
    <property type="entry name" value="GGDEF"/>
    <property type="match status" value="1"/>
</dbReference>
<dbReference type="CDD" id="cd01949">
    <property type="entry name" value="GGDEF"/>
    <property type="match status" value="1"/>
</dbReference>
<dbReference type="NCBIfam" id="TIGR00254">
    <property type="entry name" value="GGDEF"/>
    <property type="match status" value="1"/>
</dbReference>
<dbReference type="SMART" id="SM00091">
    <property type="entry name" value="PAS"/>
    <property type="match status" value="1"/>
</dbReference>
<keyword evidence="7" id="KW-1185">Reference proteome</keyword>
<comment type="catalytic activity">
    <reaction evidence="2">
        <text>2 GTP = 3',3'-c-di-GMP + 2 diphosphate</text>
        <dbReference type="Rhea" id="RHEA:24898"/>
        <dbReference type="ChEBI" id="CHEBI:33019"/>
        <dbReference type="ChEBI" id="CHEBI:37565"/>
        <dbReference type="ChEBI" id="CHEBI:58805"/>
        <dbReference type="EC" id="2.7.7.65"/>
    </reaction>
</comment>
<evidence type="ECO:0000259" key="5">
    <source>
        <dbReference type="PROSITE" id="PS50887"/>
    </source>
</evidence>
<keyword evidence="3" id="KW-0812">Transmembrane</keyword>
<dbReference type="NCBIfam" id="TIGR00229">
    <property type="entry name" value="sensory_box"/>
    <property type="match status" value="1"/>
</dbReference>
<evidence type="ECO:0000313" key="6">
    <source>
        <dbReference type="EMBL" id="GBC60810.1"/>
    </source>
</evidence>
<dbReference type="Gene3D" id="3.30.70.270">
    <property type="match status" value="1"/>
</dbReference>
<dbReference type="Pfam" id="PF13426">
    <property type="entry name" value="PAS_9"/>
    <property type="match status" value="1"/>
</dbReference>
<dbReference type="PANTHER" id="PTHR45138:SF9">
    <property type="entry name" value="DIGUANYLATE CYCLASE DGCM-RELATED"/>
    <property type="match status" value="1"/>
</dbReference>
<dbReference type="PANTHER" id="PTHR45138">
    <property type="entry name" value="REGULATORY COMPONENTS OF SENSORY TRANSDUCTION SYSTEM"/>
    <property type="match status" value="1"/>
</dbReference>
<dbReference type="EC" id="2.7.7.65" evidence="1"/>
<name>A0A401FV24_9BACT</name>
<evidence type="ECO:0000256" key="3">
    <source>
        <dbReference type="SAM" id="Phobius"/>
    </source>
</evidence>
<feature type="domain" description="PAS" evidence="4">
    <location>
        <begin position="359"/>
        <end position="413"/>
    </location>
</feature>
<feature type="domain" description="GGDEF" evidence="5">
    <location>
        <begin position="521"/>
        <end position="655"/>
    </location>
</feature>
<feature type="transmembrane region" description="Helical" evidence="3">
    <location>
        <begin position="269"/>
        <end position="291"/>
    </location>
</feature>